<feature type="binding site" evidence="18">
    <location>
        <position position="167"/>
    </location>
    <ligand>
        <name>ATP</name>
        <dbReference type="ChEBI" id="CHEBI:30616"/>
        <label>1</label>
    </ligand>
</feature>
<evidence type="ECO:0000259" key="19">
    <source>
        <dbReference type="PROSITE" id="PS50975"/>
    </source>
</evidence>
<feature type="binding site" evidence="18">
    <location>
        <position position="174"/>
    </location>
    <ligand>
        <name>ATP</name>
        <dbReference type="ChEBI" id="CHEBI:30616"/>
        <label>1</label>
    </ligand>
</feature>
<comment type="caution">
    <text evidence="18">Lacks conserved residue(s) required for the propagation of feature annotation.</text>
</comment>
<keyword evidence="8" id="KW-0479">Metal-binding</keyword>
<dbReference type="KEGG" id="mmil:sm9_0529"/>
<feature type="binding site" evidence="18">
    <location>
        <position position="745"/>
    </location>
    <ligand>
        <name>ATP</name>
        <dbReference type="ChEBI" id="CHEBI:30616"/>
        <label>2</label>
    </ligand>
</feature>
<evidence type="ECO:0000256" key="14">
    <source>
        <dbReference type="ARBA" id="ARBA00023211"/>
    </source>
</evidence>
<evidence type="ECO:0000256" key="16">
    <source>
        <dbReference type="ARBA" id="ARBA00057223"/>
    </source>
</evidence>
<dbReference type="GO" id="GO:0006526">
    <property type="term" value="P:L-arginine biosynthetic process"/>
    <property type="evidence" value="ECO:0007669"/>
    <property type="project" value="UniProtKB-UniRule"/>
</dbReference>
<dbReference type="InterPro" id="IPR011607">
    <property type="entry name" value="MGS-like_dom"/>
</dbReference>
<feature type="binding site" evidence="18">
    <location>
        <position position="239"/>
    </location>
    <ligand>
        <name>ATP</name>
        <dbReference type="ChEBI" id="CHEBI:30616"/>
        <label>1</label>
    </ligand>
</feature>
<dbReference type="FunFam" id="3.40.50.20:FF:000001">
    <property type="entry name" value="Carbamoyl-phosphate synthase large chain"/>
    <property type="match status" value="1"/>
</dbReference>
<dbReference type="PANTHER" id="PTHR11405:SF53">
    <property type="entry name" value="CARBAMOYL-PHOSPHATE SYNTHASE [AMMONIA], MITOCHONDRIAL"/>
    <property type="match status" value="1"/>
</dbReference>
<dbReference type="GeneID" id="26735506"/>
<dbReference type="FunFam" id="3.40.50.20:FF:000002">
    <property type="entry name" value="Carbamoyl-phosphate synthase large chain"/>
    <property type="match status" value="1"/>
</dbReference>
<feature type="binding site" evidence="18">
    <location>
        <position position="296"/>
    </location>
    <ligand>
        <name>Mn(2+)</name>
        <dbReference type="ChEBI" id="CHEBI:29035"/>
        <label>1</label>
    </ligand>
</feature>
<dbReference type="InterPro" id="IPR013815">
    <property type="entry name" value="ATP_grasp_subdomain_1"/>
</dbReference>
<dbReference type="GO" id="GO:0004088">
    <property type="term" value="F:carbamoyl-phosphate synthase (glutamine-hydrolyzing) activity"/>
    <property type="evidence" value="ECO:0007669"/>
    <property type="project" value="UniProtKB-UniRule"/>
</dbReference>
<dbReference type="Pfam" id="PF02786">
    <property type="entry name" value="CPSase_L_D2"/>
    <property type="match status" value="2"/>
</dbReference>
<dbReference type="PATRIC" id="fig|230361.4.peg.552"/>
<dbReference type="PROSITE" id="PS00867">
    <property type="entry name" value="CPSASE_2"/>
    <property type="match status" value="2"/>
</dbReference>
<comment type="catalytic activity">
    <reaction evidence="15 18">
        <text>hydrogencarbonate + NH4(+) + 2 ATP = carbamoyl phosphate + 2 ADP + phosphate + 2 H(+)</text>
        <dbReference type="Rhea" id="RHEA:18029"/>
        <dbReference type="ChEBI" id="CHEBI:15378"/>
        <dbReference type="ChEBI" id="CHEBI:17544"/>
        <dbReference type="ChEBI" id="CHEBI:28938"/>
        <dbReference type="ChEBI" id="CHEBI:30616"/>
        <dbReference type="ChEBI" id="CHEBI:43474"/>
        <dbReference type="ChEBI" id="CHEBI:58228"/>
        <dbReference type="ChEBI" id="CHEBI:456216"/>
        <dbReference type="EC" id="6.3.4.16"/>
    </reaction>
</comment>
<dbReference type="GO" id="GO:0006541">
    <property type="term" value="P:glutamine metabolic process"/>
    <property type="evidence" value="ECO:0007669"/>
    <property type="project" value="TreeGrafter"/>
</dbReference>
<dbReference type="HAMAP" id="MF_01210_B">
    <property type="entry name" value="CPSase_L_chain_B"/>
    <property type="match status" value="1"/>
</dbReference>
<dbReference type="SUPFAM" id="SSF52335">
    <property type="entry name" value="Methylglyoxal synthase-like"/>
    <property type="match status" value="1"/>
</dbReference>
<feature type="binding site" evidence="18">
    <location>
        <position position="213"/>
    </location>
    <ligand>
        <name>ATP</name>
        <dbReference type="ChEBI" id="CHEBI:30616"/>
        <label>1</label>
    </ligand>
</feature>
<evidence type="ECO:0000256" key="4">
    <source>
        <dbReference type="ARBA" id="ARBA00009799"/>
    </source>
</evidence>
<keyword evidence="9 18" id="KW-0677">Repeat</keyword>
<feature type="binding site" evidence="18">
    <location>
        <position position="241"/>
    </location>
    <ligand>
        <name>ATP</name>
        <dbReference type="ChEBI" id="CHEBI:30616"/>
        <label>1</label>
    </ligand>
</feature>
<dbReference type="PANTHER" id="PTHR11405">
    <property type="entry name" value="CARBAMOYLTRANSFERASE FAMILY MEMBER"/>
    <property type="match status" value="1"/>
</dbReference>
<feature type="domain" description="ATP-grasp" evidence="19">
    <location>
        <begin position="663"/>
        <end position="856"/>
    </location>
</feature>
<evidence type="ECO:0000256" key="6">
    <source>
        <dbReference type="ARBA" id="ARBA00022598"/>
    </source>
</evidence>
<dbReference type="InterPro" id="IPR058047">
    <property type="entry name" value="CPSase_preATP-grasp"/>
</dbReference>
<dbReference type="InterPro" id="IPR005483">
    <property type="entry name" value="CPSase_dom"/>
</dbReference>
<dbReference type="InterPro" id="IPR005480">
    <property type="entry name" value="CPSase_lsu_oligo"/>
</dbReference>
<comment type="subunit">
    <text evidence="17 18">Composed of two chains; the small (or glutamine) chain promotes the hydrolysis of glutamine to ammonia, which is used by the large (or ammonia) chain to synthesize carbamoyl phosphate. Tetramer of heterodimers (alpha,beta)4.</text>
</comment>
<dbReference type="Gene3D" id="3.40.50.1380">
    <property type="entry name" value="Methylglyoxal synthase-like domain"/>
    <property type="match status" value="1"/>
</dbReference>
<keyword evidence="6 18" id="KW-0436">Ligase</keyword>
<feature type="binding site" evidence="18">
    <location>
        <position position="296"/>
    </location>
    <ligand>
        <name>Mg(2+)</name>
        <dbReference type="ChEBI" id="CHEBI:18420"/>
        <label>1</label>
    </ligand>
</feature>
<feature type="binding site" evidence="18">
    <location>
        <position position="813"/>
    </location>
    <ligand>
        <name>ATP</name>
        <dbReference type="ChEBI" id="CHEBI:30616"/>
        <label>2</label>
    </ligand>
</feature>
<evidence type="ECO:0000259" key="20">
    <source>
        <dbReference type="PROSITE" id="PS51855"/>
    </source>
</evidence>
<dbReference type="InterPro" id="IPR011761">
    <property type="entry name" value="ATP-grasp"/>
</dbReference>
<feature type="binding site" evidence="18">
    <location>
        <position position="296"/>
    </location>
    <ligand>
        <name>Mn(2+)</name>
        <dbReference type="ChEBI" id="CHEBI:29035"/>
        <label>2</label>
    </ligand>
</feature>
<dbReference type="SUPFAM" id="SSF48108">
    <property type="entry name" value="Carbamoyl phosphate synthetase, large subunit connection domain"/>
    <property type="match status" value="1"/>
</dbReference>
<feature type="binding site" evidence="18">
    <location>
        <position position="298"/>
    </location>
    <ligand>
        <name>Mg(2+)</name>
        <dbReference type="ChEBI" id="CHEBI:18420"/>
        <label>2</label>
    </ligand>
</feature>
<dbReference type="OrthoDB" id="85487at2157"/>
<feature type="binding site" evidence="18">
    <location>
        <position position="773"/>
    </location>
    <ligand>
        <name>ATP</name>
        <dbReference type="ChEBI" id="CHEBI:30616"/>
        <label>2</label>
    </ligand>
</feature>
<evidence type="ECO:0000256" key="13">
    <source>
        <dbReference type="ARBA" id="ARBA00022975"/>
    </source>
</evidence>
<feature type="binding site" evidence="18">
    <location>
        <position position="173"/>
    </location>
    <ligand>
        <name>ATP</name>
        <dbReference type="ChEBI" id="CHEBI:30616"/>
        <label>1</label>
    </ligand>
</feature>
<feature type="binding site" evidence="18">
    <location>
        <position position="829"/>
    </location>
    <ligand>
        <name>Mn(2+)</name>
        <dbReference type="ChEBI" id="CHEBI:29035"/>
        <label>4</label>
    </ligand>
</feature>
<feature type="binding site" evidence="18">
    <location>
        <position position="770"/>
    </location>
    <ligand>
        <name>ATP</name>
        <dbReference type="ChEBI" id="CHEBI:30616"/>
        <label>2</label>
    </ligand>
</feature>
<dbReference type="Pfam" id="PF02787">
    <property type="entry name" value="CPSase_L_D3"/>
    <property type="match status" value="1"/>
</dbReference>
<dbReference type="PRINTS" id="PR00098">
    <property type="entry name" value="CPSASE"/>
</dbReference>
<dbReference type="InterPro" id="IPR033937">
    <property type="entry name" value="MGS_CPS_CarB"/>
</dbReference>
<dbReference type="RefSeq" id="WP_058738657.1">
    <property type="nucleotide sequence ID" value="NZ_CP011266.1"/>
</dbReference>
<evidence type="ECO:0000256" key="17">
    <source>
        <dbReference type="ARBA" id="ARBA00062056"/>
    </source>
</evidence>
<dbReference type="GO" id="GO:0044205">
    <property type="term" value="P:'de novo' UMP biosynthetic process"/>
    <property type="evidence" value="ECO:0007669"/>
    <property type="project" value="UniProtKB-UniRule"/>
</dbReference>
<sequence>MPVDKDIKKVLIIGSGPIQIGQAAEFDYSGSQACKSLREEGIETVLVNSNPATIQTDIDMADTVYTEPLTPEVVAKIIKEEEVDAILPTMGGQTGLNIATGLGDLGLLDGIKVLGSDVQTIKDVEDRDLFANLMDEIGEEIPKCQAVESVEDALKAVEEIGYPVIVRPAFTLGGTGGGIAHNEEELIEIANHGLDMSFINQVLIDESVLGWKEIEFEVMRDKEDTCIIVCTMENIDPMGIHTGDSVVVAPIQNLCDETIQKMRDASIKIIRALGIRGGCNIQFALNPYTDEYKVIEVNPRVSRSSALASKATGYPIAKISSKVALGMTLDEIRNDITKETPASFEPAIDYVVVKIPRWPFDKFKGISREVGVQMKATGEVMAIGRTFEEAFQKALRSLDMGFDGFEYVEYTEQDLANPTDLIYFQIYSAIKDGMDLDKIHELTNIDKFFLYKIRNIVNFENEVTADKLDDENYLRTAKQIGCSNARLANLTGQTEEYIRNLLKRYNINQSYKMVDTCAAEFEAKTPYYYSSYDIGNELTSTTKKKVVILGAGPIRIGQGIEFDYCCVHSSLALKEDGIETILINNNPETVSTDYDISDKLFFEPITFEDVMGVIDQEKPDGVIVQFGGQTSINLAVPLANAGVKILGTPYESIDRVEDRELFAELLEKLHIHQAPYGTANSFEEAREIAEKITFPVLVRPSYVIGGRAMEIVYDNHELEEYMKEAVKVSPEHPILVDKFLEDAIELDVDILCDGEDVFIAGIMEHIEEAGVHSGDSACVIPPQTVPEHILNTIRENSRKLALELDVKGLMNIQYAVKLDEEMVYIIEANPRASRTVPFVSKAIGVPLAKVATWIMNGAKLKDFDLTKEIKIDHVAVKESVFPFLKLPESDTVLGPEMKSTGESIGIDESFGMAFYKSQLSAGMDLPKEGKIFISVKEDDKKKIRAIAEKADTLGFKIVATSGTGDATGLDNVEKVKKVSEGSPNIRDAILNKEIDLIINTSEGKQSAKDGYIIRRLAIELGIPYVTTLSGARAALNAIEAVQNSEINVKSLNEYNGEE</sequence>
<feature type="binding site" evidence="18">
    <location>
        <position position="740"/>
    </location>
    <ligand>
        <name>ATP</name>
        <dbReference type="ChEBI" id="CHEBI:30616"/>
        <label>2</label>
    </ligand>
</feature>
<evidence type="ECO:0000256" key="3">
    <source>
        <dbReference type="ARBA" id="ARBA00005077"/>
    </source>
</evidence>
<accession>A0A0U3E7U0</accession>
<evidence type="ECO:0000313" key="21">
    <source>
        <dbReference type="EMBL" id="ALT68328.1"/>
    </source>
</evidence>
<evidence type="ECO:0000256" key="1">
    <source>
        <dbReference type="ARBA" id="ARBA00001936"/>
    </source>
</evidence>
<evidence type="ECO:0000256" key="2">
    <source>
        <dbReference type="ARBA" id="ARBA00004812"/>
    </source>
</evidence>
<feature type="binding site" evidence="18">
    <location>
        <position position="282"/>
    </location>
    <ligand>
        <name>Mn(2+)</name>
        <dbReference type="ChEBI" id="CHEBI:29035"/>
        <label>1</label>
    </ligand>
</feature>
<feature type="binding site" evidence="18">
    <location>
        <position position="282"/>
    </location>
    <ligand>
        <name>Mg(2+)</name>
        <dbReference type="ChEBI" id="CHEBI:18420"/>
        <label>1</label>
    </ligand>
</feature>
<dbReference type="Gene3D" id="1.10.1030.10">
    <property type="entry name" value="Carbamoyl-phosphate synthetase, large subunit oligomerisation domain"/>
    <property type="match status" value="1"/>
</dbReference>
<comment type="domain">
    <text evidence="18">The large subunit is composed of 2 ATP-grasp domains that are involved in binding the 2 ATP molecules needed for carbamoyl phosphate synthesis. The N-terminal ATP-grasp domain (referred to as the carboxyphosphate synthetic component) catalyzes the ATP-dependent phosphorylation of hydrogencarbonate to carboxyphosphate and the subsequent nucleophilic attack by ammonia to form a carbamate intermediate. The C-terminal ATP-grasp domain (referred to as the carbamoyl phosphate synthetic component) then catalyzes the phosphorylation of carbamate with the second ATP to form the end product carbamoyl phosphate. The reactive and unstable enzyme intermediates are sequentially channeled from one active site to the next through the interior of the protein over a distance of at least 96 A.</text>
</comment>
<evidence type="ECO:0000256" key="15">
    <source>
        <dbReference type="ARBA" id="ARBA00047359"/>
    </source>
</evidence>
<evidence type="ECO:0000256" key="7">
    <source>
        <dbReference type="ARBA" id="ARBA00022605"/>
    </source>
</evidence>
<evidence type="ECO:0000256" key="5">
    <source>
        <dbReference type="ARBA" id="ARBA00022571"/>
    </source>
</evidence>
<dbReference type="NCBIfam" id="TIGR01369">
    <property type="entry name" value="CPSaseII_lrg"/>
    <property type="match status" value="1"/>
</dbReference>
<dbReference type="SMART" id="SM01096">
    <property type="entry name" value="CPSase_L_D3"/>
    <property type="match status" value="1"/>
</dbReference>
<keyword evidence="11 18" id="KW-0067">ATP-binding</keyword>
<dbReference type="CDD" id="cd01424">
    <property type="entry name" value="MGS_CPS_II"/>
    <property type="match status" value="1"/>
</dbReference>
<comment type="cofactor">
    <cofactor evidence="1">
        <name>Mn(2+)</name>
        <dbReference type="ChEBI" id="CHEBI:29035"/>
    </cofactor>
</comment>
<dbReference type="InterPro" id="IPR016185">
    <property type="entry name" value="PreATP-grasp_dom_sf"/>
</dbReference>
<feature type="binding site" evidence="18">
    <location>
        <position position="772"/>
    </location>
    <ligand>
        <name>ATP</name>
        <dbReference type="ChEBI" id="CHEBI:30616"/>
        <label>2</label>
    </ligand>
</feature>
<feature type="binding site" evidence="18">
    <location>
        <position position="813"/>
    </location>
    <ligand>
        <name>Mg(2+)</name>
        <dbReference type="ChEBI" id="CHEBI:18420"/>
        <label>3</label>
    </ligand>
</feature>
<feature type="region of interest" description="Carboxyphosphate synthetic domain" evidence="18">
    <location>
        <begin position="1"/>
        <end position="399"/>
    </location>
</feature>
<feature type="domain" description="MGS-like" evidence="20">
    <location>
        <begin position="923"/>
        <end position="1058"/>
    </location>
</feature>
<comment type="similarity">
    <text evidence="4 18">Belongs to the CarB family.</text>
</comment>
<dbReference type="AlphaFoldDB" id="A0A0U3E7U0"/>
<name>A0A0U3E7U0_9EURY</name>
<dbReference type="Pfam" id="PF02142">
    <property type="entry name" value="MGS"/>
    <property type="match status" value="1"/>
</dbReference>
<dbReference type="HAMAP" id="MF_01210_A">
    <property type="entry name" value="CPSase_L_chain_A"/>
    <property type="match status" value="1"/>
</dbReference>
<dbReference type="InterPro" id="IPR036897">
    <property type="entry name" value="CarbamoylP_synth_lsu_oligo_sf"/>
</dbReference>
<comment type="catalytic activity">
    <reaction evidence="18">
        <text>hydrogencarbonate + L-glutamine + 2 ATP + H2O = carbamoyl phosphate + L-glutamate + 2 ADP + phosphate + 2 H(+)</text>
        <dbReference type="Rhea" id="RHEA:18633"/>
        <dbReference type="ChEBI" id="CHEBI:15377"/>
        <dbReference type="ChEBI" id="CHEBI:15378"/>
        <dbReference type="ChEBI" id="CHEBI:17544"/>
        <dbReference type="ChEBI" id="CHEBI:29985"/>
        <dbReference type="ChEBI" id="CHEBI:30616"/>
        <dbReference type="ChEBI" id="CHEBI:43474"/>
        <dbReference type="ChEBI" id="CHEBI:58228"/>
        <dbReference type="ChEBI" id="CHEBI:58359"/>
        <dbReference type="ChEBI" id="CHEBI:456216"/>
        <dbReference type="EC" id="6.3.5.5"/>
    </reaction>
</comment>
<feature type="binding site" evidence="18">
    <location>
        <position position="208"/>
    </location>
    <ligand>
        <name>ATP</name>
        <dbReference type="ChEBI" id="CHEBI:30616"/>
        <label>1</label>
    </ligand>
</feature>
<feature type="domain" description="ATP-grasp" evidence="19">
    <location>
        <begin position="131"/>
        <end position="325"/>
    </location>
</feature>
<feature type="binding site" evidence="18">
    <location>
        <position position="699"/>
    </location>
    <ligand>
        <name>ATP</name>
        <dbReference type="ChEBI" id="CHEBI:30616"/>
        <label>2</label>
    </ligand>
</feature>
<dbReference type="InterPro" id="IPR005479">
    <property type="entry name" value="CPAse_ATP-bd"/>
</dbReference>
<dbReference type="PROSITE" id="PS00866">
    <property type="entry name" value="CPSASE_1"/>
    <property type="match status" value="2"/>
</dbReference>
<feature type="binding site" evidence="18">
    <location>
        <position position="827"/>
    </location>
    <ligand>
        <name>Mg(2+)</name>
        <dbReference type="ChEBI" id="CHEBI:18420"/>
        <label>3</label>
    </ligand>
</feature>
<feature type="binding site" evidence="18">
    <location>
        <position position="813"/>
    </location>
    <ligand>
        <name>Mn(2+)</name>
        <dbReference type="ChEBI" id="CHEBI:29035"/>
        <label>3</label>
    </ligand>
</feature>
<dbReference type="FunFam" id="3.30.470.20:FF:000001">
    <property type="entry name" value="Carbamoyl-phosphate synthase large chain"/>
    <property type="match status" value="1"/>
</dbReference>
<feature type="binding site" evidence="18">
    <location>
        <position position="296"/>
    </location>
    <ligand>
        <name>Mg(2+)</name>
        <dbReference type="ChEBI" id="CHEBI:18420"/>
        <label>2</label>
    </ligand>
</feature>
<dbReference type="PROSITE" id="PS51855">
    <property type="entry name" value="MGS"/>
    <property type="match status" value="1"/>
</dbReference>
<dbReference type="SMART" id="SM00851">
    <property type="entry name" value="MGS"/>
    <property type="match status" value="1"/>
</dbReference>
<feature type="binding site" evidence="18">
    <location>
        <position position="829"/>
    </location>
    <ligand>
        <name>Mg(2+)</name>
        <dbReference type="ChEBI" id="CHEBI:18420"/>
        <label>4</label>
    </ligand>
</feature>
<feature type="binding site" evidence="18">
    <location>
        <position position="827"/>
    </location>
    <ligand>
        <name>ATP</name>
        <dbReference type="ChEBI" id="CHEBI:30616"/>
        <label>2</label>
    </ligand>
</feature>
<comment type="pathway">
    <text evidence="3 18">Amino-acid biosynthesis; L-arginine biosynthesis; carbamoyl phosphate from bicarbonate: step 1/1.</text>
</comment>
<feature type="region of interest" description="Allosteric domain" evidence="18">
    <location>
        <begin position="925"/>
        <end position="1058"/>
    </location>
</feature>
<evidence type="ECO:0000256" key="9">
    <source>
        <dbReference type="ARBA" id="ARBA00022737"/>
    </source>
</evidence>
<gene>
    <name evidence="18 21" type="primary">carB</name>
    <name evidence="21" type="ORF">sm9_0529</name>
</gene>
<reference evidence="21 22" key="1">
    <citation type="submission" date="2015-04" db="EMBL/GenBank/DDBJ databases">
        <title>The complete genome sequence of the rumen methanogen Methanobrevibacter millerae SM9.</title>
        <authorList>
            <person name="Leahy S.C."/>
            <person name="Kelly W.J."/>
            <person name="Pacheco D.M."/>
            <person name="Li D."/>
            <person name="Altermann E."/>
            <person name="Attwood G.T."/>
        </authorList>
    </citation>
    <scope>NUCLEOTIDE SEQUENCE [LARGE SCALE GENOMIC DNA]</scope>
    <source>
        <strain evidence="21 22">SM9</strain>
    </source>
</reference>
<dbReference type="Gene3D" id="3.30.1490.20">
    <property type="entry name" value="ATP-grasp fold, A domain"/>
    <property type="match status" value="1"/>
</dbReference>
<evidence type="ECO:0000256" key="18">
    <source>
        <dbReference type="HAMAP-Rule" id="MF_01210"/>
    </source>
</evidence>
<dbReference type="GO" id="GO:0005524">
    <property type="term" value="F:ATP binding"/>
    <property type="evidence" value="ECO:0007669"/>
    <property type="project" value="UniProtKB-UniRule"/>
</dbReference>
<dbReference type="Proteomes" id="UP000067738">
    <property type="component" value="Chromosome"/>
</dbReference>
<organism evidence="21 22">
    <name type="scientific">Methanobrevibacter millerae</name>
    <dbReference type="NCBI Taxonomy" id="230361"/>
    <lineage>
        <taxon>Archaea</taxon>
        <taxon>Methanobacteriati</taxon>
        <taxon>Methanobacteriota</taxon>
        <taxon>Methanomada group</taxon>
        <taxon>Methanobacteria</taxon>
        <taxon>Methanobacteriales</taxon>
        <taxon>Methanobacteriaceae</taxon>
        <taxon>Methanobrevibacter</taxon>
    </lineage>
</organism>
<feature type="binding site" evidence="18">
    <location>
        <position position="127"/>
    </location>
    <ligand>
        <name>ATP</name>
        <dbReference type="ChEBI" id="CHEBI:30616"/>
        <label>1</label>
    </ligand>
</feature>
<comment type="pathway">
    <text evidence="2 18">Pyrimidine metabolism; UMP biosynthesis via de novo pathway; (S)-dihydroorotate from bicarbonate: step 1/3.</text>
</comment>
<dbReference type="Pfam" id="PF25596">
    <property type="entry name" value="CPSase_L_D1"/>
    <property type="match status" value="2"/>
</dbReference>
<keyword evidence="5 18" id="KW-0055">Arginine biosynthesis</keyword>
<comment type="function">
    <text evidence="16 18">Large subunit of the glutamine-dependent carbamoyl phosphate synthetase (CPSase). CPSase catalyzes the formation of carbamoyl phosphate from the ammonia moiety of glutamine, carbonate, and phosphate donated by ATP, constituting the first step of 2 biosynthetic pathways, one leading to arginine and/or urea and the other to pyrimidine nucleotides. The large subunit (synthetase) binds the substrates ammonia (free or transferred from glutamine from the small subunit), hydrogencarbonate and ATP and carries out an ATP-coupled ligase reaction, activating hydrogencarbonate by forming carboxy phosphate which reacts with ammonia to form carbamoyl phosphate.</text>
</comment>
<feature type="binding site" evidence="18">
    <location>
        <position position="240"/>
    </location>
    <ligand>
        <name>ATP</name>
        <dbReference type="ChEBI" id="CHEBI:30616"/>
        <label>1</label>
    </ligand>
</feature>
<evidence type="ECO:0000256" key="8">
    <source>
        <dbReference type="ARBA" id="ARBA00022723"/>
    </source>
</evidence>
<evidence type="ECO:0000256" key="12">
    <source>
        <dbReference type="ARBA" id="ARBA00022842"/>
    </source>
</evidence>
<dbReference type="SUPFAM" id="SSF52440">
    <property type="entry name" value="PreATP-grasp domain"/>
    <property type="match status" value="2"/>
</dbReference>
<feature type="binding site" evidence="18">
    <location>
        <position position="827"/>
    </location>
    <ligand>
        <name>Mn(2+)</name>
        <dbReference type="ChEBI" id="CHEBI:29035"/>
        <label>3</label>
    </ligand>
</feature>
<dbReference type="GO" id="GO:0004087">
    <property type="term" value="F:carbamoyl-phosphate synthase (ammonia) activity"/>
    <property type="evidence" value="ECO:0007669"/>
    <property type="project" value="UniProtKB-EC"/>
</dbReference>
<evidence type="ECO:0000313" key="22">
    <source>
        <dbReference type="Proteomes" id="UP000067738"/>
    </source>
</evidence>
<evidence type="ECO:0000256" key="11">
    <source>
        <dbReference type="ARBA" id="ARBA00022840"/>
    </source>
</evidence>
<dbReference type="Gene3D" id="3.30.470.20">
    <property type="entry name" value="ATP-grasp fold, B domain"/>
    <property type="match status" value="2"/>
</dbReference>
<feature type="binding site" evidence="18">
    <location>
        <position position="827"/>
    </location>
    <ligand>
        <name>Mg(2+)</name>
        <dbReference type="ChEBI" id="CHEBI:18420"/>
        <label>4</label>
    </ligand>
</feature>
<dbReference type="FunFam" id="3.30.470.20:FF:000013">
    <property type="entry name" value="Carbamoyl-phosphate synthase large chain"/>
    <property type="match status" value="1"/>
</dbReference>
<dbReference type="FunFam" id="1.10.1030.10:FF:000002">
    <property type="entry name" value="Carbamoyl-phosphate synthase large chain"/>
    <property type="match status" value="1"/>
</dbReference>
<dbReference type="EC" id="6.3.5.5" evidence="18"/>
<dbReference type="UniPathway" id="UPA00068">
    <property type="reaction ID" value="UER00171"/>
</dbReference>
<feature type="binding site" evidence="18">
    <location>
        <position position="771"/>
    </location>
    <ligand>
        <name>ATP</name>
        <dbReference type="ChEBI" id="CHEBI:30616"/>
        <label>2</label>
    </ligand>
</feature>
<dbReference type="InterPro" id="IPR036914">
    <property type="entry name" value="MGS-like_dom_sf"/>
</dbReference>
<dbReference type="FunFam" id="3.30.1490.20:FF:000001">
    <property type="entry name" value="Carbamoyl-phosphate synthase large chain"/>
    <property type="match status" value="1"/>
</dbReference>
<feature type="binding site" evidence="18">
    <location>
        <position position="206"/>
    </location>
    <ligand>
        <name>ATP</name>
        <dbReference type="ChEBI" id="CHEBI:30616"/>
        <label>1</label>
    </ligand>
</feature>
<dbReference type="GO" id="GO:0046872">
    <property type="term" value="F:metal ion binding"/>
    <property type="evidence" value="ECO:0007669"/>
    <property type="project" value="UniProtKB-KW"/>
</dbReference>
<dbReference type="PROSITE" id="PS50975">
    <property type="entry name" value="ATP_GRASP"/>
    <property type="match status" value="2"/>
</dbReference>
<dbReference type="NCBIfam" id="NF009455">
    <property type="entry name" value="PRK12815.1"/>
    <property type="match status" value="1"/>
</dbReference>
<dbReference type="Gene3D" id="3.40.50.20">
    <property type="match status" value="2"/>
</dbReference>
<comment type="cofactor">
    <cofactor evidence="18">
        <name>Mg(2+)</name>
        <dbReference type="ChEBI" id="CHEBI:18420"/>
    </cofactor>
    <cofactor evidence="18">
        <name>Mn(2+)</name>
        <dbReference type="ChEBI" id="CHEBI:29035"/>
    </cofactor>
    <text evidence="18">Binds 4 Mg(2+) or Mn(2+) ions per subunit.</text>
</comment>
<protein>
    <recommendedName>
        <fullName evidence="18">Carbamoyl phosphate synthase large chain</fullName>
        <ecNumber evidence="18">6.3.4.16</ecNumber>
        <ecNumber evidence="18">6.3.5.5</ecNumber>
    </recommendedName>
    <alternativeName>
        <fullName evidence="18">Carbamoyl phosphate synthetase ammonia chain</fullName>
    </alternativeName>
</protein>
<keyword evidence="14" id="KW-0464">Manganese</keyword>
<feature type="binding site" evidence="18">
    <location>
        <position position="738"/>
    </location>
    <ligand>
        <name>ATP</name>
        <dbReference type="ChEBI" id="CHEBI:30616"/>
        <label>2</label>
    </ligand>
</feature>
<proteinExistence type="inferred from homology"/>
<feature type="binding site" evidence="18">
    <location>
        <position position="296"/>
    </location>
    <ligand>
        <name>ATP</name>
        <dbReference type="ChEBI" id="CHEBI:30616"/>
        <label>1</label>
    </ligand>
</feature>
<dbReference type="UniPathway" id="UPA00070">
    <property type="reaction ID" value="UER00115"/>
</dbReference>
<feature type="binding site" evidence="18">
    <location>
        <position position="282"/>
    </location>
    <ligand>
        <name>ATP</name>
        <dbReference type="ChEBI" id="CHEBI:30616"/>
        <label>1</label>
    </ligand>
</feature>
<dbReference type="EMBL" id="CP011266">
    <property type="protein sequence ID" value="ALT68328.1"/>
    <property type="molecule type" value="Genomic_DNA"/>
</dbReference>
<keyword evidence="13 18" id="KW-0665">Pyrimidine biosynthesis</keyword>
<evidence type="ECO:0000256" key="10">
    <source>
        <dbReference type="ARBA" id="ARBA00022741"/>
    </source>
</evidence>
<dbReference type="NCBIfam" id="NF003671">
    <property type="entry name" value="PRK05294.1"/>
    <property type="match status" value="1"/>
</dbReference>
<keyword evidence="22" id="KW-1185">Reference proteome</keyword>
<dbReference type="SUPFAM" id="SSF56059">
    <property type="entry name" value="Glutathione synthetase ATP-binding domain-like"/>
    <property type="match status" value="2"/>
</dbReference>
<dbReference type="GO" id="GO:0005737">
    <property type="term" value="C:cytoplasm"/>
    <property type="evidence" value="ECO:0007669"/>
    <property type="project" value="TreeGrafter"/>
</dbReference>
<feature type="binding site" evidence="18">
    <location>
        <position position="827"/>
    </location>
    <ligand>
        <name>Mn(2+)</name>
        <dbReference type="ChEBI" id="CHEBI:29035"/>
        <label>4</label>
    </ligand>
</feature>
<dbReference type="EC" id="6.3.4.16" evidence="18"/>
<keyword evidence="7 18" id="KW-0028">Amino-acid biosynthesis</keyword>
<keyword evidence="10 18" id="KW-0547">Nucleotide-binding</keyword>
<keyword evidence="12" id="KW-0460">Magnesium</keyword>
<dbReference type="InterPro" id="IPR006275">
    <property type="entry name" value="CPSase_lsu"/>
</dbReference>
<feature type="binding site" evidence="18">
    <location>
        <position position="298"/>
    </location>
    <ligand>
        <name>Mn(2+)</name>
        <dbReference type="ChEBI" id="CHEBI:29035"/>
        <label>2</label>
    </ligand>
</feature>